<keyword evidence="1 5" id="KW-0732">Signal</keyword>
<dbReference type="AlphaFoldDB" id="A0A8H7ZGF5"/>
<feature type="signal peptide" evidence="5">
    <location>
        <begin position="1"/>
        <end position="16"/>
    </location>
</feature>
<keyword evidence="5" id="KW-0964">Secreted</keyword>
<keyword evidence="5" id="KW-0443">Lipid metabolism</keyword>
<keyword evidence="2" id="KW-1015">Disulfide bond</keyword>
<dbReference type="Gene3D" id="1.10.260.130">
    <property type="match status" value="1"/>
</dbReference>
<dbReference type="EMBL" id="JAEOAQ010000003">
    <property type="protein sequence ID" value="KAG5419501.1"/>
    <property type="molecule type" value="Genomic_DNA"/>
</dbReference>
<feature type="chain" id="PRO_5034377995" description="Lipase" evidence="5">
    <location>
        <begin position="17"/>
        <end position="465"/>
    </location>
</feature>
<dbReference type="SUPFAM" id="SSF53474">
    <property type="entry name" value="alpha/beta-Hydrolases"/>
    <property type="match status" value="1"/>
</dbReference>
<keyword evidence="3" id="KW-0325">Glycoprotein</keyword>
<dbReference type="PANTHER" id="PTHR34853">
    <property type="match status" value="1"/>
</dbReference>
<evidence type="ECO:0000256" key="5">
    <source>
        <dbReference type="PIRNR" id="PIRNR029171"/>
    </source>
</evidence>
<dbReference type="RefSeq" id="XP_067548617.1">
    <property type="nucleotide sequence ID" value="XM_067692215.1"/>
</dbReference>
<organism evidence="6 7">
    <name type="scientific">Candida metapsilosis</name>
    <dbReference type="NCBI Taxonomy" id="273372"/>
    <lineage>
        <taxon>Eukaryota</taxon>
        <taxon>Fungi</taxon>
        <taxon>Dikarya</taxon>
        <taxon>Ascomycota</taxon>
        <taxon>Saccharomycotina</taxon>
        <taxon>Pichiomycetes</taxon>
        <taxon>Debaryomycetaceae</taxon>
        <taxon>Candida/Lodderomyces clade</taxon>
        <taxon>Candida</taxon>
    </lineage>
</organism>
<dbReference type="Pfam" id="PF03583">
    <property type="entry name" value="LIP"/>
    <property type="match status" value="1"/>
</dbReference>
<dbReference type="OrthoDB" id="2373480at2759"/>
<accession>A0A8H7ZGF5</accession>
<reference evidence="6 7" key="1">
    <citation type="submission" date="2020-12" db="EMBL/GenBank/DDBJ databases">
        <title>Effect of drift, selection, and recombination on the evolution of hybrid genomes in Candida yeast pathogens.</title>
        <authorList>
            <person name="Mixao V."/>
            <person name="Ksiezopolska E."/>
            <person name="Saus E."/>
            <person name="Boekhout T."/>
            <person name="Gacser A."/>
            <person name="Gabaldon T."/>
        </authorList>
    </citation>
    <scope>NUCLEOTIDE SEQUENCE [LARGE SCALE GENOMIC DNA]</scope>
    <source>
        <strain evidence="6 7">BP57</strain>
    </source>
</reference>
<dbReference type="GO" id="GO:0016042">
    <property type="term" value="P:lipid catabolic process"/>
    <property type="evidence" value="ECO:0007669"/>
    <property type="project" value="UniProtKB-UniRule"/>
</dbReference>
<dbReference type="Gene3D" id="3.40.50.1820">
    <property type="entry name" value="alpha/beta hydrolase"/>
    <property type="match status" value="1"/>
</dbReference>
<name>A0A8H7ZGF5_9ASCO</name>
<evidence type="ECO:0000313" key="7">
    <source>
        <dbReference type="Proteomes" id="UP000669133"/>
    </source>
</evidence>
<keyword evidence="7" id="KW-1185">Reference proteome</keyword>
<evidence type="ECO:0000256" key="3">
    <source>
        <dbReference type="ARBA" id="ARBA00023180"/>
    </source>
</evidence>
<dbReference type="InterPro" id="IPR029058">
    <property type="entry name" value="AB_hydrolase_fold"/>
</dbReference>
<evidence type="ECO:0000313" key="6">
    <source>
        <dbReference type="EMBL" id="KAG5419501.1"/>
    </source>
</evidence>
<protein>
    <recommendedName>
        <fullName evidence="5">Lipase</fullName>
        <ecNumber evidence="5">3.1.1.3</ecNumber>
    </recommendedName>
</protein>
<comment type="catalytic activity">
    <reaction evidence="4">
        <text>a triacylglycerol + H2O = a diacylglycerol + a fatty acid + H(+)</text>
        <dbReference type="Rhea" id="RHEA:12044"/>
        <dbReference type="ChEBI" id="CHEBI:15377"/>
        <dbReference type="ChEBI" id="CHEBI:15378"/>
        <dbReference type="ChEBI" id="CHEBI:17855"/>
        <dbReference type="ChEBI" id="CHEBI:18035"/>
        <dbReference type="ChEBI" id="CHEBI:28868"/>
        <dbReference type="EC" id="3.1.1.3"/>
    </reaction>
    <physiologicalReaction direction="left-to-right" evidence="4">
        <dbReference type="Rhea" id="RHEA:12045"/>
    </physiologicalReaction>
</comment>
<evidence type="ECO:0000256" key="1">
    <source>
        <dbReference type="ARBA" id="ARBA00022729"/>
    </source>
</evidence>
<dbReference type="InterPro" id="IPR005152">
    <property type="entry name" value="Lipase_secreted"/>
</dbReference>
<dbReference type="EC" id="3.1.1.3" evidence="5"/>
<comment type="similarity">
    <text evidence="5">Belongs to the AB hydrolase superfamily. Lipase family.</text>
</comment>
<sequence length="465" mass="51029">MRSWLFIFFLAQGIFAAIIKPVKPSQDKFYTPPDGYEDQEVGTILRFRKTPRPLSAIITSVNVKNSWQLLVRSEDTFGNPNAFVTTVIEPYNATSNKVVSYQTWEDASDFDCSPSYGIQYGADITTIVSSFEMYFMGALLDQGYYVVTPDYEGPKSTFTVGLQSGRATLNSIRAALNSGNITGIDPESEVAMWGYSGGTIASGWAAAIQKEYAPELSKNLIGVALGGFVTNITATAEATDGGIFAGLIANALGGLGNEYANLTTFMEDNVVPEEQPAFERRDQHCLVDSILGNIGSQFFSGEDRWFEKGWGVFDEEPVDSIVKTNGLVYQPKKYLPQIPIFIYQGTQDNIVPIKSSKITFEQWCEWGLESGEFAEDAGGGHITETFLGGPAALTWINNRFDGVEPVQGCNHTVRESNFDYPGISQADADYFTAALNIVLGIDLGPIVKREVKSVQDLNDLEYVKV</sequence>
<dbReference type="PANTHER" id="PTHR34853:SF1">
    <property type="entry name" value="LIPASE 5"/>
    <property type="match status" value="1"/>
</dbReference>
<dbReference type="PIRSF" id="PIRSF029171">
    <property type="entry name" value="Esterase_LipA"/>
    <property type="match status" value="1"/>
</dbReference>
<dbReference type="Proteomes" id="UP000669133">
    <property type="component" value="Unassembled WGS sequence"/>
</dbReference>
<proteinExistence type="inferred from homology"/>
<comment type="caution">
    <text evidence="6">The sequence shown here is derived from an EMBL/GenBank/DDBJ whole genome shotgun (WGS) entry which is preliminary data.</text>
</comment>
<evidence type="ECO:0000256" key="2">
    <source>
        <dbReference type="ARBA" id="ARBA00023157"/>
    </source>
</evidence>
<dbReference type="GeneID" id="93651897"/>
<evidence type="ECO:0000256" key="4">
    <source>
        <dbReference type="ARBA" id="ARBA00023369"/>
    </source>
</evidence>
<dbReference type="GO" id="GO:0004806">
    <property type="term" value="F:triacylglycerol lipase activity"/>
    <property type="evidence" value="ECO:0007669"/>
    <property type="project" value="UniProtKB-UniRule"/>
</dbReference>
<gene>
    <name evidence="6" type="ORF">I9W82_003268</name>
</gene>
<keyword evidence="5" id="KW-0442">Lipid degradation</keyword>